<evidence type="ECO:0000259" key="1">
    <source>
        <dbReference type="Pfam" id="PF00814"/>
    </source>
</evidence>
<reference evidence="2" key="1">
    <citation type="submission" date="2020-10" db="EMBL/GenBank/DDBJ databases">
        <authorList>
            <person name="Castelo-Branco R."/>
            <person name="Eusebio N."/>
            <person name="Adriana R."/>
            <person name="Vieira A."/>
            <person name="Brugerolle De Fraissinette N."/>
            <person name="Rezende De Castro R."/>
            <person name="Schneider M.P."/>
            <person name="Vasconcelos V."/>
            <person name="Leao P.N."/>
        </authorList>
    </citation>
    <scope>NUCLEOTIDE SEQUENCE</scope>
    <source>
        <strain evidence="2">LEGE 11467</strain>
    </source>
</reference>
<dbReference type="GO" id="GO:0002949">
    <property type="term" value="P:tRNA threonylcarbamoyladenosine modification"/>
    <property type="evidence" value="ECO:0007669"/>
    <property type="project" value="InterPro"/>
</dbReference>
<dbReference type="NCBIfam" id="TIGR03725">
    <property type="entry name" value="T6A_YeaZ"/>
    <property type="match status" value="1"/>
</dbReference>
<accession>A0A928VXT1</accession>
<dbReference type="SUPFAM" id="SSF53067">
    <property type="entry name" value="Actin-like ATPase domain"/>
    <property type="match status" value="1"/>
</dbReference>
<dbReference type="Pfam" id="PF00814">
    <property type="entry name" value="TsaD"/>
    <property type="match status" value="1"/>
</dbReference>
<name>A0A928VXT1_9CYAN</name>
<dbReference type="EMBL" id="JADEXN010000056">
    <property type="protein sequence ID" value="MBE9040108.1"/>
    <property type="molecule type" value="Genomic_DNA"/>
</dbReference>
<protein>
    <submittedName>
        <fullName evidence="2">tRNA (Adenosine(37)-N6)-threonylcarbamoyltransferase complex dimerization subunit type 1 TsaB</fullName>
    </submittedName>
</protein>
<dbReference type="AlphaFoldDB" id="A0A928VXT1"/>
<dbReference type="Proteomes" id="UP000621799">
    <property type="component" value="Unassembled WGS sequence"/>
</dbReference>
<gene>
    <name evidence="2" type="primary">tsaB</name>
    <name evidence="2" type="ORF">IQ235_04785</name>
</gene>
<evidence type="ECO:0000313" key="3">
    <source>
        <dbReference type="Proteomes" id="UP000621799"/>
    </source>
</evidence>
<dbReference type="InterPro" id="IPR022496">
    <property type="entry name" value="T6A_TsaB"/>
</dbReference>
<comment type="caution">
    <text evidence="2">The sequence shown here is derived from an EMBL/GenBank/DDBJ whole genome shotgun (WGS) entry which is preliminary data.</text>
</comment>
<sequence>MPYNLELEPHGAQYGLALHTTTPELGLAIDNFAGESRAATWNLGRSLSTHLHSYLAEFLQPQTWQDIAFIAVAKGPGSFTGTRIGVVTARTLAQTLNVPLFAISSLAALARTSRQNDRSIPDRVDLAVQMPAAREQLFTAIYQVFPEKDPVTALRSDTVQTDRAWQQVLKTWNRDYYQIRATPELGSTVTSVLTLAYGEWLQGKRSHWSEALPFYGQQPV</sequence>
<dbReference type="RefSeq" id="WP_264320366.1">
    <property type="nucleotide sequence ID" value="NZ_JADEXN010000056.1"/>
</dbReference>
<proteinExistence type="predicted"/>
<evidence type="ECO:0000313" key="2">
    <source>
        <dbReference type="EMBL" id="MBE9040108.1"/>
    </source>
</evidence>
<feature type="domain" description="Gcp-like" evidence="1">
    <location>
        <begin position="63"/>
        <end position="148"/>
    </location>
</feature>
<dbReference type="InterPro" id="IPR000905">
    <property type="entry name" value="Gcp-like_dom"/>
</dbReference>
<dbReference type="Gene3D" id="3.30.420.40">
    <property type="match status" value="1"/>
</dbReference>
<dbReference type="InterPro" id="IPR043129">
    <property type="entry name" value="ATPase_NBD"/>
</dbReference>
<organism evidence="2 3">
    <name type="scientific">Zarconia navalis LEGE 11467</name>
    <dbReference type="NCBI Taxonomy" id="1828826"/>
    <lineage>
        <taxon>Bacteria</taxon>
        <taxon>Bacillati</taxon>
        <taxon>Cyanobacteriota</taxon>
        <taxon>Cyanophyceae</taxon>
        <taxon>Oscillatoriophycideae</taxon>
        <taxon>Oscillatoriales</taxon>
        <taxon>Oscillatoriales incertae sedis</taxon>
        <taxon>Zarconia</taxon>
        <taxon>Zarconia navalis</taxon>
    </lineage>
</organism>
<keyword evidence="3" id="KW-1185">Reference proteome</keyword>